<protein>
    <submittedName>
        <fullName evidence="2">Uncharacterized protein</fullName>
    </submittedName>
</protein>
<evidence type="ECO:0000256" key="1">
    <source>
        <dbReference type="SAM" id="Phobius"/>
    </source>
</evidence>
<sequence length="302" mass="30928">MTEHPLDAADAARLLHSGQQVGQRVYATIDFRTQALVQAGTALAIFVYVSAFLFLFGGQDATAVTNAAAGGYSFSTTLLLPILVLSFLTLGVRDTLRATLLSRHPSLSITAGLVGIIPFMVVAAASIFGAHYSWWVNPLATLCAAAQPATLALRSARNARTHPAPSVPAGTRVALSTQALTVTVAVGVLFGLAAASGAFRYGAIVGAFVMVLLLVMLALSTTRWGLSAVGAEWGRAQWLGFAASFGLLVGVTVILVRTPFDAPLIGIAGGLTVAAPLALSAIRGSASREGSEGSPDAPAAQS</sequence>
<feature type="transmembrane region" description="Helical" evidence="1">
    <location>
        <begin position="173"/>
        <end position="195"/>
    </location>
</feature>
<accession>A0A7Z0J6L4</accession>
<gene>
    <name evidence="2" type="ORF">HNR05_002122</name>
</gene>
<name>A0A7Z0J6L4_9MICO</name>
<feature type="transmembrane region" description="Helical" evidence="1">
    <location>
        <begin position="69"/>
        <end position="92"/>
    </location>
</feature>
<reference evidence="2 3" key="1">
    <citation type="submission" date="2020-07" db="EMBL/GenBank/DDBJ databases">
        <title>Sequencing the genomes of 1000 actinobacteria strains.</title>
        <authorList>
            <person name="Klenk H.-P."/>
        </authorList>
    </citation>
    <scope>NUCLEOTIDE SEQUENCE [LARGE SCALE GENOMIC DNA]</scope>
    <source>
        <strain evidence="2 3">LI1</strain>
    </source>
</reference>
<feature type="transmembrane region" description="Helical" evidence="1">
    <location>
        <begin position="201"/>
        <end position="226"/>
    </location>
</feature>
<comment type="caution">
    <text evidence="2">The sequence shown here is derived from an EMBL/GenBank/DDBJ whole genome shotgun (WGS) entry which is preliminary data.</text>
</comment>
<feature type="transmembrane region" description="Helical" evidence="1">
    <location>
        <begin position="134"/>
        <end position="153"/>
    </location>
</feature>
<feature type="transmembrane region" description="Helical" evidence="1">
    <location>
        <begin position="104"/>
        <end position="128"/>
    </location>
</feature>
<evidence type="ECO:0000313" key="2">
    <source>
        <dbReference type="EMBL" id="NYJ20331.1"/>
    </source>
</evidence>
<feature type="transmembrane region" description="Helical" evidence="1">
    <location>
        <begin position="35"/>
        <end position="57"/>
    </location>
</feature>
<organism evidence="2 3">
    <name type="scientific">Glaciibacter psychrotolerans</name>
    <dbReference type="NCBI Taxonomy" id="670054"/>
    <lineage>
        <taxon>Bacteria</taxon>
        <taxon>Bacillati</taxon>
        <taxon>Actinomycetota</taxon>
        <taxon>Actinomycetes</taxon>
        <taxon>Micrococcales</taxon>
        <taxon>Microbacteriaceae</taxon>
        <taxon>Glaciibacter</taxon>
    </lineage>
</organism>
<feature type="transmembrane region" description="Helical" evidence="1">
    <location>
        <begin position="238"/>
        <end position="256"/>
    </location>
</feature>
<keyword evidence="3" id="KW-1185">Reference proteome</keyword>
<evidence type="ECO:0000313" key="3">
    <source>
        <dbReference type="Proteomes" id="UP000537260"/>
    </source>
</evidence>
<dbReference type="EMBL" id="JACCFM010000001">
    <property type="protein sequence ID" value="NYJ20331.1"/>
    <property type="molecule type" value="Genomic_DNA"/>
</dbReference>
<keyword evidence="1" id="KW-1133">Transmembrane helix</keyword>
<keyword evidence="1" id="KW-0812">Transmembrane</keyword>
<dbReference type="AlphaFoldDB" id="A0A7Z0J6L4"/>
<feature type="transmembrane region" description="Helical" evidence="1">
    <location>
        <begin position="262"/>
        <end position="282"/>
    </location>
</feature>
<proteinExistence type="predicted"/>
<keyword evidence="1" id="KW-0472">Membrane</keyword>
<dbReference type="RefSeq" id="WP_179578956.1">
    <property type="nucleotide sequence ID" value="NZ_JACCFM010000001.1"/>
</dbReference>
<dbReference type="Proteomes" id="UP000537260">
    <property type="component" value="Unassembled WGS sequence"/>
</dbReference>